<feature type="region of interest" description="Disordered" evidence="1">
    <location>
        <begin position="37"/>
        <end position="57"/>
    </location>
</feature>
<feature type="compositionally biased region" description="Polar residues" evidence="1">
    <location>
        <begin position="1"/>
        <end position="13"/>
    </location>
</feature>
<comment type="caution">
    <text evidence="4">The sequence shown here is derived from an EMBL/GenBank/DDBJ whole genome shotgun (WGS) entry which is preliminary data.</text>
</comment>
<feature type="non-terminal residue" evidence="4">
    <location>
        <position position="1513"/>
    </location>
</feature>
<accession>A0ABU8L588</accession>
<dbReference type="Pfam" id="PF17803">
    <property type="entry name" value="Cadherin_4"/>
    <property type="match status" value="2"/>
</dbReference>
<name>A0ABU8L588_9HYPH</name>
<feature type="domain" description="RapA2 cadherin-like" evidence="2">
    <location>
        <begin position="337"/>
        <end position="420"/>
    </location>
</feature>
<dbReference type="InterPro" id="IPR010221">
    <property type="entry name" value="VCBS_dom"/>
</dbReference>
<dbReference type="Proteomes" id="UP001387293">
    <property type="component" value="Unassembled WGS sequence"/>
</dbReference>
<feature type="region of interest" description="Disordered" evidence="1">
    <location>
        <begin position="1"/>
        <end position="22"/>
    </location>
</feature>
<dbReference type="InterPro" id="IPR040853">
    <property type="entry name" value="RapA2_cadherin-like"/>
</dbReference>
<proteinExistence type="predicted"/>
<evidence type="ECO:0000313" key="4">
    <source>
        <dbReference type="EMBL" id="MEI9412495.1"/>
    </source>
</evidence>
<evidence type="ECO:0000259" key="2">
    <source>
        <dbReference type="Pfam" id="PF17803"/>
    </source>
</evidence>
<dbReference type="EMBL" id="JAPYKS010000030">
    <property type="protein sequence ID" value="MEI9412495.1"/>
    <property type="molecule type" value="Genomic_DNA"/>
</dbReference>
<feature type="domain" description="DUF5801" evidence="3">
    <location>
        <begin position="633"/>
        <end position="761"/>
    </location>
</feature>
<evidence type="ECO:0000259" key="3">
    <source>
        <dbReference type="Pfam" id="PF19116"/>
    </source>
</evidence>
<feature type="domain" description="DUF5801" evidence="3">
    <location>
        <begin position="1017"/>
        <end position="1178"/>
    </location>
</feature>
<sequence length="1513" mass="150845">MTTSIELDNVSNSWDEHSVSNDHHDLTAPIQLVAQAAPAEQAAAPAQTAPAAAEPVPVDVGGGAPAAAPPAANAPHEYVADASNVVKLPANVSIDNIKVDGHNLVLEQADGSVIVIKDGALNVPTFIIGEVEVPRVALIAALEASHVDVAFGADGSISAGPGGSTSSAGGNFEQPAGGIGDGFGLSALLPPTDLQFGQPDHRELFPSLLENDSTPSIGAIGEATVHEAGLPARGGESAGSDAASDSETISGTIGFTSPDGVSEVTLGGHVLTGAPQTFSDATGSLTASYVYDAASGVGTISYSYTLGDNTSGDNTSVNFAVGVTDGDGDTAPPGNLVINIIDDVPTAHADSNDVTEGVLLTVTAAAGVLTNDVAGADGATVSGVRAAGADTSTAVTGGVATDIAGLHGTLHLNADGSYTYQSTANNITSATTDVFVYTIRDGDGDLSTTTLTINLSDAGLVAPADSDVTVNEAALDTSTTGADLTHGSVTGSLPLLTTETDATNHLNALGGVGALTYTEQTTVGTYGTIHINTDGSYVYTLTSNHLNAQADDGAQTISGLENFTYTVTDSVGNSTTGTITVNIIDDVPTAIGTAQLTANVDEDGLHNAQSVGNVDNPQPDGEVAGTNSAIAAGAAGALNLLVDFGADGPNPTSAFGLVTQAAPSDSGIDSKGADVLIVSDGTTLTGYVDIGGGAGYQAGTDRPVFTLTVGADGSYVFTLIDQIDHPTLNGAVGDNTENTLANGGIDFSSFIIAKDGDGDTVELAAGTFKVQVLDDVPQITARDAATTTTTTTETIVYTLQAGNTDVRGMDGAGNHDIKLSGVDVNEGDNSVNTTGTKIGVGDGQIIDGYETHPGVTGPEILTMDFVNNLVVTANNPNPPIITDSGSYDVSSVAFTIDVAEAKGIESAVLFIGAKDGGVFEPFTVTVNGVLTAGTAVFEGGVQVGYAFAGVPDGATVEVVGSTPFDQLKVGNYNNFTFDSNAGGTDATLSGGNPFKIFGIEAKITNVTTQTEVFRVSHDESAGVNNSADPNPANDTALPPPALVQEADALGYAKSSASALGLFNASVGADENATFSFAVTDANGNALVNVDSGLKTIGGATILLSTNADGVLVGSANGVDVFKVYVDPTGAVWIGQYQPIAHSIDGGSAAAFDDIATVAADLHVKATITDFDGDSTTAVSHVALSVEFQDDGPAAVNDQDSVTEDGPTMADGNVVTGTGGSDANITDGHADHLGSDGFGAIAWDGAVTNHVNGIYGQLTVGADGSYSYVLYTQAQNPAAYAAVQGLSAGQSLSESFGYTVTDGDGDTSPASLTITVNGADDIVTISGLTPQADGGDATVDEKGLPPHGSNPAGSGELSDSNPNNNSDHSETAVGTFAFTSPDGLGSLQVGTTSITYAALANSGSVPVVIAGGPAYGTLMITGFSGTNAGGTVTYSFTLTDNVAHPGVGVTGAADQLFANYGVIVTDEDGSPSSSTLSIAINDDGPVAQNYTGATFAEGTGAHDIGNAVTLLGIG</sequence>
<protein>
    <submittedName>
        <fullName evidence="4">VCBS domain-containing protein</fullName>
    </submittedName>
</protein>
<evidence type="ECO:0000256" key="1">
    <source>
        <dbReference type="SAM" id="MobiDB-lite"/>
    </source>
</evidence>
<reference evidence="4 5" key="1">
    <citation type="submission" date="2022-12" db="EMBL/GenBank/DDBJ databases">
        <authorList>
            <person name="Muema E."/>
        </authorList>
    </citation>
    <scope>NUCLEOTIDE SEQUENCE [LARGE SCALE GENOMIC DNA]</scope>
    <source>
        <strain evidence="5">1326</strain>
    </source>
</reference>
<dbReference type="RefSeq" id="WP_337108890.1">
    <property type="nucleotide sequence ID" value="NZ_JAPYKS010000030.1"/>
</dbReference>
<feature type="region of interest" description="Disordered" evidence="1">
    <location>
        <begin position="1324"/>
        <end position="1370"/>
    </location>
</feature>
<dbReference type="Pfam" id="PF19116">
    <property type="entry name" value="DUF5801"/>
    <property type="match status" value="2"/>
</dbReference>
<keyword evidence="5" id="KW-1185">Reference proteome</keyword>
<feature type="domain" description="RapA2 cadherin-like" evidence="2">
    <location>
        <begin position="1181"/>
        <end position="1267"/>
    </location>
</feature>
<gene>
    <name evidence="4" type="ORF">O7A60_27650</name>
</gene>
<evidence type="ECO:0000313" key="5">
    <source>
        <dbReference type="Proteomes" id="UP001387293"/>
    </source>
</evidence>
<dbReference type="NCBIfam" id="TIGR01965">
    <property type="entry name" value="VCBS_repeat"/>
    <property type="match status" value="3"/>
</dbReference>
<dbReference type="InterPro" id="IPR043824">
    <property type="entry name" value="DUF5801"/>
</dbReference>
<organism evidence="4 5">
    <name type="scientific">Mesorhizobium salmacidum</name>
    <dbReference type="NCBI Taxonomy" id="3015171"/>
    <lineage>
        <taxon>Bacteria</taxon>
        <taxon>Pseudomonadati</taxon>
        <taxon>Pseudomonadota</taxon>
        <taxon>Alphaproteobacteria</taxon>
        <taxon>Hyphomicrobiales</taxon>
        <taxon>Phyllobacteriaceae</taxon>
        <taxon>Mesorhizobium</taxon>
    </lineage>
</organism>